<proteinExistence type="predicted"/>
<sequence>MEYPTPRQRYLRQCTNGLSCNSIHYAPDGVIVQTHTSTGELYCTFCTYTITDGLSLTTDSYASSNKHSCITGPCSKGLSCTSSDASFCVIASSLFNEFRTSCNYYSSVSDQCLFYLLMKHPFWPHCQDVYSLGCGSNEREVRSQYWRNDRVLGSWFGVASGRCMLT</sequence>
<gene>
    <name evidence="1" type="ORF">OUZ56_017079</name>
</gene>
<organism evidence="1 2">
    <name type="scientific">Daphnia magna</name>
    <dbReference type="NCBI Taxonomy" id="35525"/>
    <lineage>
        <taxon>Eukaryota</taxon>
        <taxon>Metazoa</taxon>
        <taxon>Ecdysozoa</taxon>
        <taxon>Arthropoda</taxon>
        <taxon>Crustacea</taxon>
        <taxon>Branchiopoda</taxon>
        <taxon>Diplostraca</taxon>
        <taxon>Cladocera</taxon>
        <taxon>Anomopoda</taxon>
        <taxon>Daphniidae</taxon>
        <taxon>Daphnia</taxon>
    </lineage>
</organism>
<evidence type="ECO:0000313" key="1">
    <source>
        <dbReference type="EMBL" id="KAK4027939.1"/>
    </source>
</evidence>
<accession>A0ABR0AS56</accession>
<dbReference type="Proteomes" id="UP001234178">
    <property type="component" value="Unassembled WGS sequence"/>
</dbReference>
<name>A0ABR0AS56_9CRUS</name>
<comment type="caution">
    <text evidence="1">The sequence shown here is derived from an EMBL/GenBank/DDBJ whole genome shotgun (WGS) entry which is preliminary data.</text>
</comment>
<evidence type="ECO:0000313" key="2">
    <source>
        <dbReference type="Proteomes" id="UP001234178"/>
    </source>
</evidence>
<protein>
    <submittedName>
        <fullName evidence="1">Uncharacterized protein</fullName>
    </submittedName>
</protein>
<dbReference type="EMBL" id="JAOYFB010000038">
    <property type="protein sequence ID" value="KAK4027939.1"/>
    <property type="molecule type" value="Genomic_DNA"/>
</dbReference>
<reference evidence="1 2" key="1">
    <citation type="journal article" date="2023" name="Nucleic Acids Res.">
        <title>The hologenome of Daphnia magna reveals possible DNA methylation and microbiome-mediated evolution of the host genome.</title>
        <authorList>
            <person name="Chaturvedi A."/>
            <person name="Li X."/>
            <person name="Dhandapani V."/>
            <person name="Marshall H."/>
            <person name="Kissane S."/>
            <person name="Cuenca-Cambronero M."/>
            <person name="Asole G."/>
            <person name="Calvet F."/>
            <person name="Ruiz-Romero M."/>
            <person name="Marangio P."/>
            <person name="Guigo R."/>
            <person name="Rago D."/>
            <person name="Mirbahai L."/>
            <person name="Eastwood N."/>
            <person name="Colbourne J.K."/>
            <person name="Zhou J."/>
            <person name="Mallon E."/>
            <person name="Orsini L."/>
        </authorList>
    </citation>
    <scope>NUCLEOTIDE SEQUENCE [LARGE SCALE GENOMIC DNA]</scope>
    <source>
        <strain evidence="1">LRV0_1</strain>
    </source>
</reference>
<keyword evidence="2" id="KW-1185">Reference proteome</keyword>